<accession>A0ACC3TJY4</accession>
<gene>
    <name evidence="1" type="ORF">V1517DRAFT_326449</name>
</gene>
<evidence type="ECO:0000313" key="1">
    <source>
        <dbReference type="EMBL" id="KAK9321467.1"/>
    </source>
</evidence>
<name>A0ACC3TJY4_9ASCO</name>
<protein>
    <submittedName>
        <fullName evidence="1">Uncharacterized protein</fullName>
    </submittedName>
</protein>
<reference evidence="2" key="1">
    <citation type="journal article" date="2024" name="Front. Bioeng. Biotechnol.">
        <title>Genome-scale model development and genomic sequencing of the oleaginous clade Lipomyces.</title>
        <authorList>
            <person name="Czajka J.J."/>
            <person name="Han Y."/>
            <person name="Kim J."/>
            <person name="Mondo S.J."/>
            <person name="Hofstad B.A."/>
            <person name="Robles A."/>
            <person name="Haridas S."/>
            <person name="Riley R."/>
            <person name="LaButti K."/>
            <person name="Pangilinan J."/>
            <person name="Andreopoulos W."/>
            <person name="Lipzen A."/>
            <person name="Yan J."/>
            <person name="Wang M."/>
            <person name="Ng V."/>
            <person name="Grigoriev I.V."/>
            <person name="Spatafora J.W."/>
            <person name="Magnuson J.K."/>
            <person name="Baker S.E."/>
            <person name="Pomraning K.R."/>
        </authorList>
    </citation>
    <scope>NUCLEOTIDE SEQUENCE [LARGE SCALE GENOMIC DNA]</scope>
    <source>
        <strain evidence="2">CBS 10300</strain>
    </source>
</reference>
<dbReference type="EMBL" id="MU970098">
    <property type="protein sequence ID" value="KAK9321467.1"/>
    <property type="molecule type" value="Genomic_DNA"/>
</dbReference>
<evidence type="ECO:0000313" key="2">
    <source>
        <dbReference type="Proteomes" id="UP001489719"/>
    </source>
</evidence>
<keyword evidence="2" id="KW-1185">Reference proteome</keyword>
<comment type="caution">
    <text evidence="1">The sequence shown here is derived from an EMBL/GenBank/DDBJ whole genome shotgun (WGS) entry which is preliminary data.</text>
</comment>
<dbReference type="Proteomes" id="UP001489719">
    <property type="component" value="Unassembled WGS sequence"/>
</dbReference>
<organism evidence="1 2">
    <name type="scientific">Lipomyces orientalis</name>
    <dbReference type="NCBI Taxonomy" id="1233043"/>
    <lineage>
        <taxon>Eukaryota</taxon>
        <taxon>Fungi</taxon>
        <taxon>Dikarya</taxon>
        <taxon>Ascomycota</taxon>
        <taxon>Saccharomycotina</taxon>
        <taxon>Lipomycetes</taxon>
        <taxon>Lipomycetales</taxon>
        <taxon>Lipomycetaceae</taxon>
        <taxon>Lipomyces</taxon>
    </lineage>
</organism>
<proteinExistence type="predicted"/>
<sequence length="234" mass="24641">MSTLAIVGATGLVGSNVLSLSRTAELAGISNIVAITRRPVKESLTKGGTHKVENVVATDIPVSIPPTTKILFSSLGTTKAEAGGFDKQYKIDHDLNLEIAKAAKATGASTYVLISAAGASVGSRFAFLKMKGELDRDVSEIGFDRTIILRPSMIMGKREQSRPWEGAAQGMVSFIKKVPLLGNATRAIGADAEDVAKAALKAIQKSGSGVEIYGNEDILKMAKEYSEQTGSKTK</sequence>